<evidence type="ECO:0000256" key="2">
    <source>
        <dbReference type="ARBA" id="ARBA00022741"/>
    </source>
</evidence>
<evidence type="ECO:0000256" key="1">
    <source>
        <dbReference type="ARBA" id="ARBA00022448"/>
    </source>
</evidence>
<organism evidence="5 6">
    <name type="scientific">Lactobacillus melliventris</name>
    <dbReference type="NCBI Taxonomy" id="1218507"/>
    <lineage>
        <taxon>Bacteria</taxon>
        <taxon>Bacillati</taxon>
        <taxon>Bacillota</taxon>
        <taxon>Bacilli</taxon>
        <taxon>Lactobacillales</taxon>
        <taxon>Lactobacillaceae</taxon>
        <taxon>Lactobacillus</taxon>
    </lineage>
</organism>
<dbReference type="EMBL" id="QGLG01000002">
    <property type="protein sequence ID" value="PXY85334.1"/>
    <property type="molecule type" value="Genomic_DNA"/>
</dbReference>
<keyword evidence="6" id="KW-1185">Reference proteome</keyword>
<feature type="domain" description="ABC transporter" evidence="4">
    <location>
        <begin position="2"/>
        <end position="255"/>
    </location>
</feature>
<sequence length="336" mass="38302">MIEVHDLNKTFKKVVKEKGLAGSFKSLFNPQTVDFEAVKNLTFNVPKGQVFGFIGANGAGKSTTIKMLTGILTPTSGKCTINGFNPQKDRKKYVQEIGVVFGQRTQLWWDLPLQETYSVLKEVYQVPDKEFRTRMGFLNEILDLNDFINDPVRTLSLGQRMRADIAASLLHRPKVLFLDEPTIGLDVSVKDKIRKAITAINQEEKTTILLTTHDLKDIELLCQRIYLIDHGEKIFDGSIEELKKQYGKIHEVVFKLENKNDSSILDYQKKFSNIDTAVAEDTIHVYFDATKVPLPNIIKYTLDRVPIVDVAVKDPDVEDIVRRFIRREIGNDSEKV</sequence>
<evidence type="ECO:0000259" key="4">
    <source>
        <dbReference type="PROSITE" id="PS50893"/>
    </source>
</evidence>
<keyword evidence="3 5" id="KW-0067">ATP-binding</keyword>
<protein>
    <submittedName>
        <fullName evidence="5">Sugar ABC transporter ATP-binding protein</fullName>
    </submittedName>
</protein>
<name>A0ABX5N3I5_9LACO</name>
<evidence type="ECO:0000313" key="5">
    <source>
        <dbReference type="EMBL" id="PXY85334.1"/>
    </source>
</evidence>
<dbReference type="GO" id="GO:0005524">
    <property type="term" value="F:ATP binding"/>
    <property type="evidence" value="ECO:0007669"/>
    <property type="project" value="UniProtKB-KW"/>
</dbReference>
<dbReference type="SUPFAM" id="SSF52540">
    <property type="entry name" value="P-loop containing nucleoside triphosphate hydrolases"/>
    <property type="match status" value="1"/>
</dbReference>
<keyword evidence="1" id="KW-0813">Transport</keyword>
<dbReference type="Gene3D" id="3.40.50.300">
    <property type="entry name" value="P-loop containing nucleotide triphosphate hydrolases"/>
    <property type="match status" value="1"/>
</dbReference>
<evidence type="ECO:0000313" key="6">
    <source>
        <dbReference type="Proteomes" id="UP000247698"/>
    </source>
</evidence>
<keyword evidence="2" id="KW-0547">Nucleotide-binding</keyword>
<dbReference type="PANTHER" id="PTHR42711:SF1">
    <property type="entry name" value="ABC-TRANSPORT PROTEIN, ATP-BINDING COMPONENT"/>
    <property type="match status" value="1"/>
</dbReference>
<dbReference type="RefSeq" id="WP_110446730.1">
    <property type="nucleotide sequence ID" value="NZ_QGLG01000002.1"/>
</dbReference>
<reference evidence="5 6" key="1">
    <citation type="submission" date="2018-05" db="EMBL/GenBank/DDBJ databases">
        <title>Reference genomes for bee gut microbiota database.</title>
        <authorList>
            <person name="Ellegaard K.M."/>
        </authorList>
    </citation>
    <scope>NUCLEOTIDE SEQUENCE [LARGE SCALE GENOMIC DNA]</scope>
    <source>
        <strain evidence="5 6">ESL0184</strain>
    </source>
</reference>
<dbReference type="InterPro" id="IPR027417">
    <property type="entry name" value="P-loop_NTPase"/>
</dbReference>
<gene>
    <name evidence="5" type="ORF">DK873_08880</name>
</gene>
<dbReference type="InterPro" id="IPR003593">
    <property type="entry name" value="AAA+_ATPase"/>
</dbReference>
<dbReference type="Pfam" id="PF00005">
    <property type="entry name" value="ABC_tran"/>
    <property type="match status" value="1"/>
</dbReference>
<dbReference type="SMART" id="SM00382">
    <property type="entry name" value="AAA"/>
    <property type="match status" value="1"/>
</dbReference>
<dbReference type="PROSITE" id="PS00211">
    <property type="entry name" value="ABC_TRANSPORTER_1"/>
    <property type="match status" value="1"/>
</dbReference>
<dbReference type="InterPro" id="IPR050763">
    <property type="entry name" value="ABC_transporter_ATP-binding"/>
</dbReference>
<comment type="caution">
    <text evidence="5">The sequence shown here is derived from an EMBL/GenBank/DDBJ whole genome shotgun (WGS) entry which is preliminary data.</text>
</comment>
<evidence type="ECO:0000256" key="3">
    <source>
        <dbReference type="ARBA" id="ARBA00022840"/>
    </source>
</evidence>
<proteinExistence type="predicted"/>
<dbReference type="InterPro" id="IPR003439">
    <property type="entry name" value="ABC_transporter-like_ATP-bd"/>
</dbReference>
<dbReference type="PROSITE" id="PS50893">
    <property type="entry name" value="ABC_TRANSPORTER_2"/>
    <property type="match status" value="1"/>
</dbReference>
<dbReference type="InterPro" id="IPR017871">
    <property type="entry name" value="ABC_transporter-like_CS"/>
</dbReference>
<dbReference type="Proteomes" id="UP000247698">
    <property type="component" value="Unassembled WGS sequence"/>
</dbReference>
<dbReference type="PANTHER" id="PTHR42711">
    <property type="entry name" value="ABC TRANSPORTER ATP-BINDING PROTEIN"/>
    <property type="match status" value="1"/>
</dbReference>
<accession>A0ABX5N3I5</accession>